<protein>
    <submittedName>
        <fullName evidence="4">OmpA family protein</fullName>
    </submittedName>
</protein>
<dbReference type="SUPFAM" id="SSF103088">
    <property type="entry name" value="OmpA-like"/>
    <property type="match status" value="1"/>
</dbReference>
<dbReference type="InterPro" id="IPR036737">
    <property type="entry name" value="OmpA-like_sf"/>
</dbReference>
<dbReference type="InterPro" id="IPR006665">
    <property type="entry name" value="OmpA-like"/>
</dbReference>
<keyword evidence="5" id="KW-1185">Reference proteome</keyword>
<dbReference type="Pfam" id="PF00691">
    <property type="entry name" value="OmpA"/>
    <property type="match status" value="1"/>
</dbReference>
<dbReference type="Proteomes" id="UP001500101">
    <property type="component" value="Unassembled WGS sequence"/>
</dbReference>
<comment type="caution">
    <text evidence="4">The sequence shown here is derived from an EMBL/GenBank/DDBJ whole genome shotgun (WGS) entry which is preliminary data.</text>
</comment>
<feature type="coiled-coil region" evidence="2">
    <location>
        <begin position="248"/>
        <end position="275"/>
    </location>
</feature>
<keyword evidence="1" id="KW-0472">Membrane</keyword>
<dbReference type="PANTHER" id="PTHR30329">
    <property type="entry name" value="STATOR ELEMENT OF FLAGELLAR MOTOR COMPLEX"/>
    <property type="match status" value="1"/>
</dbReference>
<reference evidence="5" key="1">
    <citation type="journal article" date="2019" name="Int. J. Syst. Evol. Microbiol.">
        <title>The Global Catalogue of Microorganisms (GCM) 10K type strain sequencing project: providing services to taxonomists for standard genome sequencing and annotation.</title>
        <authorList>
            <consortium name="The Broad Institute Genomics Platform"/>
            <consortium name="The Broad Institute Genome Sequencing Center for Infectious Disease"/>
            <person name="Wu L."/>
            <person name="Ma J."/>
        </authorList>
    </citation>
    <scope>NUCLEOTIDE SEQUENCE [LARGE SCALE GENOMIC DNA]</scope>
    <source>
        <strain evidence="5">JCM 16704</strain>
    </source>
</reference>
<organism evidence="4 5">
    <name type="scientific">Sphingobacterium kyonggiense</name>
    <dbReference type="NCBI Taxonomy" id="714075"/>
    <lineage>
        <taxon>Bacteria</taxon>
        <taxon>Pseudomonadati</taxon>
        <taxon>Bacteroidota</taxon>
        <taxon>Sphingobacteriia</taxon>
        <taxon>Sphingobacteriales</taxon>
        <taxon>Sphingobacteriaceae</taxon>
        <taxon>Sphingobacterium</taxon>
    </lineage>
</organism>
<evidence type="ECO:0000259" key="3">
    <source>
        <dbReference type="PROSITE" id="PS51123"/>
    </source>
</evidence>
<feature type="domain" description="OmpA-like" evidence="3">
    <location>
        <begin position="282"/>
        <end position="396"/>
    </location>
</feature>
<dbReference type="InterPro" id="IPR050330">
    <property type="entry name" value="Bact_OuterMem_StrucFunc"/>
</dbReference>
<gene>
    <name evidence="4" type="ORF">GCM10022216_22350</name>
</gene>
<dbReference type="PROSITE" id="PS51123">
    <property type="entry name" value="OMPA_2"/>
    <property type="match status" value="1"/>
</dbReference>
<evidence type="ECO:0000256" key="2">
    <source>
        <dbReference type="SAM" id="Coils"/>
    </source>
</evidence>
<dbReference type="EMBL" id="BAAAZI010000009">
    <property type="protein sequence ID" value="GAA4141924.1"/>
    <property type="molecule type" value="Genomic_DNA"/>
</dbReference>
<evidence type="ECO:0000256" key="1">
    <source>
        <dbReference type="PROSITE-ProRule" id="PRU00473"/>
    </source>
</evidence>
<dbReference type="RefSeq" id="WP_344674806.1">
    <property type="nucleotide sequence ID" value="NZ_BAAAZI010000009.1"/>
</dbReference>
<accession>A0ABP7YVD8</accession>
<evidence type="ECO:0000313" key="4">
    <source>
        <dbReference type="EMBL" id="GAA4141924.1"/>
    </source>
</evidence>
<sequence>MKKRLLIFLSCSACYLVGHSQETTIRVDTTVVERKDSKEIILNKFKNNWFIQGGAGVQHFFGDHNRQAKITEMMSPYFGLHFGKWFSPLVAGRIGVNGYQIKGLTQNGSHSTGEIYDASQSLSHQEFKYWHANADALLNLTNLISGYNRDRKYNISTYLGLGWMVTEEPQQREVSANIGFYQSLNLSGGLDLFLDIRGAFVNDRFDGEIGGRRNEGQLSSLLGLTYRFKKRDWDKPKETIISYDEQELKNLIARVNQLAKDNDVLAKQLAEAEGKTITDIVVEKKVLAAPILVTFEINKSILSNEARVNLGFFAKVIQQGNPDIIYRVTGYADAGTGTSEINERLSTERANAVYKCLVNEFQVSPKQLKVDHKGGVENMYYNDPKLSRAVISIAEN</sequence>
<keyword evidence="2" id="KW-0175">Coiled coil</keyword>
<proteinExistence type="predicted"/>
<dbReference type="PANTHER" id="PTHR30329:SF21">
    <property type="entry name" value="LIPOPROTEIN YIAD-RELATED"/>
    <property type="match status" value="1"/>
</dbReference>
<name>A0ABP7YVD8_9SPHI</name>
<evidence type="ECO:0000313" key="5">
    <source>
        <dbReference type="Proteomes" id="UP001500101"/>
    </source>
</evidence>
<dbReference type="Gene3D" id="3.30.1330.60">
    <property type="entry name" value="OmpA-like domain"/>
    <property type="match status" value="1"/>
</dbReference>